<dbReference type="SUPFAM" id="SSF56672">
    <property type="entry name" value="DNA/RNA polymerases"/>
    <property type="match status" value="1"/>
</dbReference>
<dbReference type="PANTHER" id="PTHR36688">
    <property type="entry name" value="ENDO/EXONUCLEASE/PHOSPHATASE DOMAIN-CONTAINING PROTEIN"/>
    <property type="match status" value="1"/>
</dbReference>
<dbReference type="Gene3D" id="3.30.420.10">
    <property type="entry name" value="Ribonuclease H-like superfamily/Ribonuclease H"/>
    <property type="match status" value="1"/>
</dbReference>
<dbReference type="SUPFAM" id="SSF53098">
    <property type="entry name" value="Ribonuclease H-like"/>
    <property type="match status" value="1"/>
</dbReference>
<name>A0AAN9BUS1_9CAEN</name>
<dbReference type="Pfam" id="PF00075">
    <property type="entry name" value="RNase_H"/>
    <property type="match status" value="1"/>
</dbReference>
<evidence type="ECO:0000313" key="4">
    <source>
        <dbReference type="Proteomes" id="UP001374579"/>
    </source>
</evidence>
<dbReference type="CDD" id="cd09276">
    <property type="entry name" value="Rnase_HI_RT_non_LTR"/>
    <property type="match status" value="1"/>
</dbReference>
<dbReference type="Pfam" id="PF00078">
    <property type="entry name" value="RVT_1"/>
    <property type="match status" value="1"/>
</dbReference>
<dbReference type="GO" id="GO:0004523">
    <property type="term" value="F:RNA-DNA hybrid ribonuclease activity"/>
    <property type="evidence" value="ECO:0007669"/>
    <property type="project" value="InterPro"/>
</dbReference>
<dbReference type="GO" id="GO:0006259">
    <property type="term" value="P:DNA metabolic process"/>
    <property type="evidence" value="ECO:0007669"/>
    <property type="project" value="UniProtKB-ARBA"/>
</dbReference>
<dbReference type="InterPro" id="IPR000477">
    <property type="entry name" value="RT_dom"/>
</dbReference>
<dbReference type="InterPro" id="IPR043502">
    <property type="entry name" value="DNA/RNA_pol_sf"/>
</dbReference>
<feature type="domain" description="RNase H type-1" evidence="2">
    <location>
        <begin position="611"/>
        <end position="740"/>
    </location>
</feature>
<dbReference type="CDD" id="cd01650">
    <property type="entry name" value="RT_nLTR_like"/>
    <property type="match status" value="1"/>
</dbReference>
<accession>A0AAN9BUS1</accession>
<dbReference type="AlphaFoldDB" id="A0AAN9BUS1"/>
<dbReference type="InterPro" id="IPR012337">
    <property type="entry name" value="RNaseH-like_sf"/>
</dbReference>
<protein>
    <submittedName>
        <fullName evidence="3">Uncharacterized protein</fullName>
    </submittedName>
</protein>
<feature type="domain" description="Reverse transcriptase" evidence="1">
    <location>
        <begin position="128"/>
        <end position="398"/>
    </location>
</feature>
<evidence type="ECO:0000313" key="3">
    <source>
        <dbReference type="EMBL" id="KAK7111912.1"/>
    </source>
</evidence>
<dbReference type="InterPro" id="IPR002156">
    <property type="entry name" value="RNaseH_domain"/>
</dbReference>
<dbReference type="PANTHER" id="PTHR36688:SF1">
    <property type="entry name" value="ENDONUCLEASE_EXONUCLEASE_PHOSPHATASE DOMAIN-CONTAINING PROTEIN"/>
    <property type="match status" value="1"/>
</dbReference>
<evidence type="ECO:0000259" key="1">
    <source>
        <dbReference type="PROSITE" id="PS50878"/>
    </source>
</evidence>
<sequence length="865" mass="98456">MEKDTTKLWKLTRALNDEGNKTQKITLEEENKTITGKEAADTFAKLYKKESDTTIPLPLQQEVRREQRERREGTVQEAMQHDITMAELKTAIKKLKQKKSPGPDNITNEMLQHLGNSALQKLLDIYNLSWRQGQVPQCWKEAWMIPVLKKGKNKTKAQSYRPISLTSCVCKTIERIINQRLQLYLESESIIVPEQAGFRQYRSTEDQTTHLAQVIEDAFQAQKVTLAIFIDLQKAFDKVWKDGLLVKLLRSGIRGNMYQWTKSYLHNRRARVLVDGHCGQKVLLRQGVPQGGVLSPTLFILFINDLVPELPSRVHAALYADDLVLWCTEEHATTATYRMQLALEKVAAWADNWCVTINRDKTTATLFTLSAKVQPGRLTLGDTPLKFEDQQTYLGVTYDKRMTWKHHIMNAEAKARRKLNIMRKLAGSQWGANEKILKTVYQGTVRPHLEYGSSSWMTAAKTHLQTLEKVQNQALRIITGAMKTTPIDKMQQVTGIPPLSKRRECKAMVQDIKYQCIPDHRMNARMKQLSSGRLKRSSYATETRALKREHQAKMPELVHPSHFSLEEPPWKNNLENVSIQTTVPHLTTKDEQSDVQKKALTLAMLDERYPQEAWMRVFTDGSATDAVKRGGAGVYIQHPSGEWQAEAIPTGLHCTNYRAEVEALIHAANTISSKVNPDTQVVFLTDALSVLQAVNNNKLPQLTTTLHNIKCLKTVLQWVPSHCGIEGNEQADKMAKLGAEDEQEENPVSATEMKTIIKSLLKTPPTHDSYHQLSRPEQVVIFRLRTGHNRMQQHLHKKLRAVPSPMCPCGDAEQDAAHILQDCRNLQPLRREIWTRPVPLHEKLHGPVEALHKTTSFITRAGLQV</sequence>
<dbReference type="InterPro" id="IPR036397">
    <property type="entry name" value="RNaseH_sf"/>
</dbReference>
<organism evidence="3 4">
    <name type="scientific">Littorina saxatilis</name>
    <dbReference type="NCBI Taxonomy" id="31220"/>
    <lineage>
        <taxon>Eukaryota</taxon>
        <taxon>Metazoa</taxon>
        <taxon>Spiralia</taxon>
        <taxon>Lophotrochozoa</taxon>
        <taxon>Mollusca</taxon>
        <taxon>Gastropoda</taxon>
        <taxon>Caenogastropoda</taxon>
        <taxon>Littorinimorpha</taxon>
        <taxon>Littorinoidea</taxon>
        <taxon>Littorinidae</taxon>
        <taxon>Littorina</taxon>
    </lineage>
</organism>
<gene>
    <name evidence="3" type="ORF">V1264_011462</name>
</gene>
<dbReference type="Proteomes" id="UP001374579">
    <property type="component" value="Unassembled WGS sequence"/>
</dbReference>
<dbReference type="EMBL" id="JBAMIC010000002">
    <property type="protein sequence ID" value="KAK7111912.1"/>
    <property type="molecule type" value="Genomic_DNA"/>
</dbReference>
<evidence type="ECO:0000259" key="2">
    <source>
        <dbReference type="PROSITE" id="PS50879"/>
    </source>
</evidence>
<reference evidence="3 4" key="1">
    <citation type="submission" date="2024-02" db="EMBL/GenBank/DDBJ databases">
        <title>Chromosome-scale genome assembly of the rough periwinkle Littorina saxatilis.</title>
        <authorList>
            <person name="De Jode A."/>
            <person name="Faria R."/>
            <person name="Formenti G."/>
            <person name="Sims Y."/>
            <person name="Smith T.P."/>
            <person name="Tracey A."/>
            <person name="Wood J.M.D."/>
            <person name="Zagrodzka Z.B."/>
            <person name="Johannesson K."/>
            <person name="Butlin R.K."/>
            <person name="Leder E.H."/>
        </authorList>
    </citation>
    <scope>NUCLEOTIDE SEQUENCE [LARGE SCALE GENOMIC DNA]</scope>
    <source>
        <strain evidence="3">Snail1</strain>
        <tissue evidence="3">Muscle</tissue>
    </source>
</reference>
<comment type="caution">
    <text evidence="3">The sequence shown here is derived from an EMBL/GenBank/DDBJ whole genome shotgun (WGS) entry which is preliminary data.</text>
</comment>
<keyword evidence="4" id="KW-1185">Reference proteome</keyword>
<dbReference type="PROSITE" id="PS50878">
    <property type="entry name" value="RT_POL"/>
    <property type="match status" value="1"/>
</dbReference>
<proteinExistence type="predicted"/>
<dbReference type="PROSITE" id="PS50879">
    <property type="entry name" value="RNASE_H_1"/>
    <property type="match status" value="1"/>
</dbReference>
<dbReference type="InterPro" id="IPR052560">
    <property type="entry name" value="RdDP_mobile_element"/>
</dbReference>
<dbReference type="GO" id="GO:0003676">
    <property type="term" value="F:nucleic acid binding"/>
    <property type="evidence" value="ECO:0007669"/>
    <property type="project" value="InterPro"/>
</dbReference>